<evidence type="ECO:0000313" key="6">
    <source>
        <dbReference type="Proteomes" id="UP000018291"/>
    </source>
</evidence>
<dbReference type="InterPro" id="IPR007544">
    <property type="entry name" value="ENCAP"/>
</dbReference>
<dbReference type="NCBIfam" id="NF041155">
    <property type="entry name" value="encap_f1"/>
    <property type="match status" value="1"/>
</dbReference>
<dbReference type="RefSeq" id="WP_012224390.1">
    <property type="nucleotide sequence ID" value="NZ_HG422565.1"/>
</dbReference>
<dbReference type="GO" id="GO:0016787">
    <property type="term" value="F:hydrolase activity"/>
    <property type="evidence" value="ECO:0007669"/>
    <property type="project" value="UniProtKB-KW"/>
</dbReference>
<dbReference type="Proteomes" id="UP000018291">
    <property type="component" value="Unassembled WGS sequence"/>
</dbReference>
<comment type="subcellular location">
    <subcellularLocation>
        <location evidence="1">Encapsulin nanocompartment</location>
    </subcellularLocation>
</comment>
<comment type="caution">
    <text evidence="5">The sequence shown here is derived from an EMBL/GenBank/DDBJ whole genome shotgun (WGS) entry which is preliminary data.</text>
</comment>
<dbReference type="InterPro" id="IPR051429">
    <property type="entry name" value="Encapsulin_nc"/>
</dbReference>
<keyword evidence="3" id="KW-1284">Encapsulin nanocompartment</keyword>
<gene>
    <name evidence="5" type="ORF">BN381_130295</name>
</gene>
<evidence type="ECO:0000313" key="5">
    <source>
        <dbReference type="EMBL" id="CCM62737.1"/>
    </source>
</evidence>
<dbReference type="GO" id="GO:0140737">
    <property type="term" value="C:encapsulin nanocompartment"/>
    <property type="evidence" value="ECO:0007669"/>
    <property type="project" value="UniProtKB-SubCell"/>
</dbReference>
<dbReference type="Gene3D" id="3.30.2400.30">
    <property type="match status" value="1"/>
</dbReference>
<dbReference type="PANTHER" id="PTHR37165">
    <property type="entry name" value="PEPTIDASE U56 FAMILY"/>
    <property type="match status" value="1"/>
</dbReference>
<name>R4Z2A5_9ACTN</name>
<dbReference type="STRING" id="1229780.BN381_130295"/>
<evidence type="ECO:0000256" key="3">
    <source>
        <dbReference type="ARBA" id="ARBA00033787"/>
    </source>
</evidence>
<organism evidence="5 6">
    <name type="scientific">Candidatus Neomicrothrix parvicella RN1</name>
    <dbReference type="NCBI Taxonomy" id="1229780"/>
    <lineage>
        <taxon>Bacteria</taxon>
        <taxon>Bacillati</taxon>
        <taxon>Actinomycetota</taxon>
        <taxon>Acidimicrobiia</taxon>
        <taxon>Acidimicrobiales</taxon>
        <taxon>Microthrixaceae</taxon>
        <taxon>Candidatus Neomicrothrix</taxon>
    </lineage>
</organism>
<dbReference type="OrthoDB" id="2922at2"/>
<dbReference type="HOGENOM" id="CLU_089875_1_0_11"/>
<evidence type="ECO:0000256" key="2">
    <source>
        <dbReference type="ARBA" id="ARBA00033743"/>
    </source>
</evidence>
<dbReference type="AlphaFoldDB" id="R4Z2A5"/>
<evidence type="ECO:0000256" key="4">
    <source>
        <dbReference type="ARBA" id="ARBA00050023"/>
    </source>
</evidence>
<accession>R4Z2A5</accession>
<dbReference type="PANTHER" id="PTHR37165:SF1">
    <property type="entry name" value="TYPE 1 ENCAPSULIN SHELL PROTEIN"/>
    <property type="match status" value="1"/>
</dbReference>
<keyword evidence="6" id="KW-1185">Reference proteome</keyword>
<sequence length="263" mass="28212">MNRLHRELAPISDSAWAALDAEAADNLRVFLAARRLMDFHGPTGATCLPTGRVEQVINGDVSVARLVTVEMFEFNTRFTMNRTELEALERGAIDVDFDPLREAARGIANAEDNLVFHGVEGTATRGIRTAAPHEVVPIPPDYTEYPVAVAEAVSILREAGVGGPYGLALGPRCYRGVMESTDQGGLVVDHLRTITGGPLVWAPTIDGALLLSMQGGDHHLEASFDVALGYRNHDADAVELFLTETVGFRLDGDDAAVALAHGD</sequence>
<dbReference type="EMBL" id="CANL01000005">
    <property type="protein sequence ID" value="CCM62737.1"/>
    <property type="molecule type" value="Genomic_DNA"/>
</dbReference>
<dbReference type="Pfam" id="PF04454">
    <property type="entry name" value="Linocin_M18"/>
    <property type="match status" value="1"/>
</dbReference>
<protein>
    <recommendedName>
        <fullName evidence="4">Type 1 encapsulin shell protein</fullName>
    </recommendedName>
</protein>
<comment type="similarity">
    <text evidence="2">Belongs to the encapsulin family. Family 1 subfamily.</text>
</comment>
<reference evidence="5 6" key="1">
    <citation type="journal article" date="2013" name="ISME J.">
        <title>Metabolic model for the filamentous 'Candidatus Microthrix parvicella' based on genomic and metagenomic analyses.</title>
        <authorList>
            <person name="Jon McIlroy S."/>
            <person name="Kristiansen R."/>
            <person name="Albertsen M."/>
            <person name="Michael Karst S."/>
            <person name="Rossetti S."/>
            <person name="Lund Nielsen J."/>
            <person name="Tandoi V."/>
            <person name="James Seviour R."/>
            <person name="Nielsen P.H."/>
        </authorList>
    </citation>
    <scope>NUCLEOTIDE SEQUENCE [LARGE SCALE GENOMIC DNA]</scope>
    <source>
        <strain evidence="5 6">RN1</strain>
    </source>
</reference>
<dbReference type="Gene3D" id="3.30.2320.10">
    <property type="entry name" value="hypothetical protein PF0899 domain"/>
    <property type="match status" value="1"/>
</dbReference>
<dbReference type="eggNOG" id="COG1659">
    <property type="taxonomic scope" value="Bacteria"/>
</dbReference>
<evidence type="ECO:0000256" key="1">
    <source>
        <dbReference type="ARBA" id="ARBA00033738"/>
    </source>
</evidence>
<dbReference type="PIRSF" id="PIRSF019254">
    <property type="entry name" value="CFP29"/>
    <property type="match status" value="1"/>
</dbReference>
<proteinExistence type="inferred from homology"/>
<keyword evidence="5" id="KW-0378">Hydrolase</keyword>